<protein>
    <submittedName>
        <fullName evidence="1">Uncharacterized protein</fullName>
    </submittedName>
</protein>
<proteinExistence type="predicted"/>
<accession>F4G2Y6</accession>
<dbReference type="KEGG" id="mcn:Mcup_1078"/>
<gene>
    <name evidence="1" type="ordered locus">Mcup_1078</name>
</gene>
<organism evidence="1 2">
    <name type="scientific">Metallosphaera cuprina (strain Ar-4)</name>
    <dbReference type="NCBI Taxonomy" id="1006006"/>
    <lineage>
        <taxon>Archaea</taxon>
        <taxon>Thermoproteota</taxon>
        <taxon>Thermoprotei</taxon>
        <taxon>Sulfolobales</taxon>
        <taxon>Sulfolobaceae</taxon>
        <taxon>Metallosphaera</taxon>
    </lineage>
</organism>
<reference evidence="1 2" key="1">
    <citation type="journal article" date="2011" name="J. Bacteriol.">
        <title>Complete genome sequence of Metallosphaera cuprina, a metal sulfide-oxidizing archaeon from a hot spring.</title>
        <authorList>
            <person name="Liu L.J."/>
            <person name="You X.Y."/>
            <person name="Zheng H."/>
            <person name="Wang S."/>
            <person name="Jiang C.Y."/>
            <person name="Liu S.J."/>
        </authorList>
    </citation>
    <scope>NUCLEOTIDE SEQUENCE [LARGE SCALE GENOMIC DNA]</scope>
    <source>
        <strain evidence="1 2">Ar-4</strain>
    </source>
</reference>
<dbReference type="Proteomes" id="UP000007812">
    <property type="component" value="Chromosome"/>
</dbReference>
<evidence type="ECO:0000313" key="1">
    <source>
        <dbReference type="EMBL" id="AEB95183.1"/>
    </source>
</evidence>
<dbReference type="EMBL" id="CP002656">
    <property type="protein sequence ID" value="AEB95183.1"/>
    <property type="molecule type" value="Genomic_DNA"/>
</dbReference>
<name>F4G2Y6_METCR</name>
<evidence type="ECO:0000313" key="2">
    <source>
        <dbReference type="Proteomes" id="UP000007812"/>
    </source>
</evidence>
<sequence>MKDSTKNKIKCDDKTNEITFNSMKDSTVIPYLQGKGTGSFNSMKDSTERP</sequence>
<keyword evidence="2" id="KW-1185">Reference proteome</keyword>
<dbReference type="PATRIC" id="fig|1006006.8.peg.1074"/>
<dbReference type="HOGENOM" id="CLU_3113048_0_0_2"/>
<dbReference type="AlphaFoldDB" id="F4G2Y6"/>